<keyword evidence="2" id="KW-1185">Reference proteome</keyword>
<name>A0A023DWI4_9PROT</name>
<dbReference type="EMBL" id="BAUP01000026">
    <property type="protein sequence ID" value="GAJ45778.1"/>
    <property type="molecule type" value="Genomic_DNA"/>
</dbReference>
<reference evidence="1 2" key="1">
    <citation type="journal article" date="2014" name="FEMS Microbiol. Lett.">
        <title>Draft genome sequences of three Holospora species (Holospora obtusa, Holospora undulata, and Holospora elegans), endonuclear symbiotic bacteria of the ciliate Paramecium caudatum.</title>
        <authorList>
            <person name="Dohra H."/>
            <person name="Tanaka K."/>
            <person name="Suzuki T."/>
            <person name="Fujishima M."/>
            <person name="Suzuki H."/>
        </authorList>
    </citation>
    <scope>NUCLEOTIDE SEQUENCE [LARGE SCALE GENOMIC DNA]</scope>
    <source>
        <strain evidence="1 2">E1</strain>
    </source>
</reference>
<accession>A0A023DWI4</accession>
<evidence type="ECO:0000313" key="2">
    <source>
        <dbReference type="Proteomes" id="UP000024842"/>
    </source>
</evidence>
<proteinExistence type="predicted"/>
<comment type="caution">
    <text evidence="1">The sequence shown here is derived from an EMBL/GenBank/DDBJ whole genome shotgun (WGS) entry which is preliminary data.</text>
</comment>
<sequence length="65" mass="7026">MQRQKAGAKKVKSWLEKRVGNSIAGLVDNTPIASMGFNGSCDTVLIPSFGISDQGTKAWSRCYYG</sequence>
<organism evidence="1 2">
    <name type="scientific">Holospora elegans E1</name>
    <dbReference type="NCBI Taxonomy" id="1427503"/>
    <lineage>
        <taxon>Bacteria</taxon>
        <taxon>Pseudomonadati</taxon>
        <taxon>Pseudomonadota</taxon>
        <taxon>Alphaproteobacteria</taxon>
        <taxon>Holosporales</taxon>
        <taxon>Holosporaceae</taxon>
        <taxon>Holospora</taxon>
    </lineage>
</organism>
<evidence type="ECO:0000313" key="1">
    <source>
        <dbReference type="EMBL" id="GAJ45778.1"/>
    </source>
</evidence>
<dbReference type="AlphaFoldDB" id="A0A023DWI4"/>
<gene>
    <name evidence="1" type="ORF">HE1_00087</name>
</gene>
<dbReference type="RefSeq" id="WP_035543342.1">
    <property type="nucleotide sequence ID" value="NZ_BAUP01000026.1"/>
</dbReference>
<dbReference type="OrthoDB" id="565387at2"/>
<protein>
    <submittedName>
        <fullName evidence="1">Uncharacterized protein</fullName>
    </submittedName>
</protein>
<dbReference type="Proteomes" id="UP000024842">
    <property type="component" value="Unassembled WGS sequence"/>
</dbReference>